<gene>
    <name evidence="2" type="ORF">Ami3637_05665</name>
</gene>
<evidence type="ECO:0000259" key="1">
    <source>
        <dbReference type="Pfam" id="PF05050"/>
    </source>
</evidence>
<keyword evidence="2" id="KW-0489">Methyltransferase</keyword>
<sequence>MNKIQLLECMEDILSEETEQYKCIDNFRKYQIAIYGAGSIGRKVYIEMKNLGLNVICFLDRNATYGKFVFDKPVYKVENHVFSNIQKRGLVVALAINTHIIGKDQIVRYLKSLGYTNIISAYSLIMPHISTCKHSSMRDIENKEKLLKAAVCFEDQHSNEIYYKNISAHYYADYENTIKSEGTVQYFNVNVPFSKGYYKFVDIGAYDGDSLKKLMEFYDCDKYIAFEPEKSNFELLAKVADDYRERINEIFLVPCAVGNENAFMSFSTPTTMGGNIAENGESKVQVVRLDDVLKCDVSMIKMDIEGAEITAIEGAKHLITRYKPDLAICIYHFISDIWEIPLILQKLVPEYKFYLRTHEDFSMETVLYATVK</sequence>
<dbReference type="Gene3D" id="3.40.50.20">
    <property type="match status" value="1"/>
</dbReference>
<name>A0A6P1MLS7_9FIRM</name>
<keyword evidence="3" id="KW-1185">Reference proteome</keyword>
<dbReference type="RefSeq" id="WP_162361715.1">
    <property type="nucleotide sequence ID" value="NZ_CP047591.1"/>
</dbReference>
<dbReference type="AlphaFoldDB" id="A0A6P1MLS7"/>
<reference evidence="2 3" key="1">
    <citation type="submission" date="2020-01" db="EMBL/GenBank/DDBJ databases">
        <title>Genomic analysis of Aminipila sp. CBA3637.</title>
        <authorList>
            <person name="Kim Y.B."/>
            <person name="Roh S.W."/>
        </authorList>
    </citation>
    <scope>NUCLEOTIDE SEQUENCE [LARGE SCALE GENOMIC DNA]</scope>
    <source>
        <strain evidence="2 3">CBA3637</strain>
    </source>
</reference>
<dbReference type="GO" id="GO:0008168">
    <property type="term" value="F:methyltransferase activity"/>
    <property type="evidence" value="ECO:0007669"/>
    <property type="project" value="UniProtKB-KW"/>
</dbReference>
<dbReference type="InterPro" id="IPR029063">
    <property type="entry name" value="SAM-dependent_MTases_sf"/>
</dbReference>
<dbReference type="SUPFAM" id="SSF53335">
    <property type="entry name" value="S-adenosyl-L-methionine-dependent methyltransferases"/>
    <property type="match status" value="1"/>
</dbReference>
<feature type="domain" description="Methyltransferase FkbM" evidence="1">
    <location>
        <begin position="202"/>
        <end position="344"/>
    </location>
</feature>
<evidence type="ECO:0000313" key="3">
    <source>
        <dbReference type="Proteomes" id="UP000463883"/>
    </source>
</evidence>
<keyword evidence="2" id="KW-0808">Transferase</keyword>
<dbReference type="Pfam" id="PF05050">
    <property type="entry name" value="Methyltransf_21"/>
    <property type="match status" value="1"/>
</dbReference>
<dbReference type="EMBL" id="CP047591">
    <property type="protein sequence ID" value="QHI71945.1"/>
    <property type="molecule type" value="Genomic_DNA"/>
</dbReference>
<evidence type="ECO:0000313" key="2">
    <source>
        <dbReference type="EMBL" id="QHI71945.1"/>
    </source>
</evidence>
<dbReference type="InterPro" id="IPR006342">
    <property type="entry name" value="FkbM_mtfrase"/>
</dbReference>
<dbReference type="PANTHER" id="PTHR34203:SF15">
    <property type="entry name" value="SLL1173 PROTEIN"/>
    <property type="match status" value="1"/>
</dbReference>
<dbReference type="KEGG" id="amic:Ami3637_05665"/>
<proteinExistence type="predicted"/>
<dbReference type="PANTHER" id="PTHR34203">
    <property type="entry name" value="METHYLTRANSFERASE, FKBM FAMILY PROTEIN"/>
    <property type="match status" value="1"/>
</dbReference>
<accession>A0A6P1MLS7</accession>
<dbReference type="NCBIfam" id="TIGR01444">
    <property type="entry name" value="fkbM_fam"/>
    <property type="match status" value="1"/>
</dbReference>
<organism evidence="2 3">
    <name type="scientific">Aminipila terrae</name>
    <dbReference type="NCBI Taxonomy" id="2697030"/>
    <lineage>
        <taxon>Bacteria</taxon>
        <taxon>Bacillati</taxon>
        <taxon>Bacillota</taxon>
        <taxon>Clostridia</taxon>
        <taxon>Peptostreptococcales</taxon>
        <taxon>Anaerovoracaceae</taxon>
        <taxon>Aminipila</taxon>
    </lineage>
</organism>
<dbReference type="Proteomes" id="UP000463883">
    <property type="component" value="Chromosome"/>
</dbReference>
<dbReference type="GO" id="GO:0032259">
    <property type="term" value="P:methylation"/>
    <property type="evidence" value="ECO:0007669"/>
    <property type="project" value="UniProtKB-KW"/>
</dbReference>
<dbReference type="InterPro" id="IPR052514">
    <property type="entry name" value="SAM-dependent_MTase"/>
</dbReference>
<dbReference type="Gene3D" id="3.40.50.150">
    <property type="entry name" value="Vaccinia Virus protein VP39"/>
    <property type="match status" value="1"/>
</dbReference>
<protein>
    <submittedName>
        <fullName evidence="2">FkbM family methyltransferase</fullName>
    </submittedName>
</protein>